<keyword evidence="1" id="KW-0433">Leucine-rich repeat</keyword>
<sequence>MSIITELREDVFKNNNTAQQTLLAILDRISNSSKPSEQKQGESDMEYMQRLNREHNTQKAFVESHHKYSSVFEFSEIFHGDLDLSVLAERGFRNIKTIIFSEGKITSLRGLPESITKLVCPNNLLIHLDNIPDSIEHLDVRNNHLKTLALSKKNKLTYLNIAHNTFEELELLPKSLTELQCNNNKIKFIYFSNNVNMKVVNVSNNPITIIDNLPEDLREFTMDNTPSIEFRNSGNIPIHNIATVNEENDIRQSIHYIEALNLYFQLKTQYEDQFRSAKRKAFQTSKSKKQGKLRAVSIKPKCVNCKRAVGSVFNKTDKHYTAICGDSVSPCNLKIDLFTGYYSSLQDTMYVFKEIQDQLKDTIITQKLDALMNYVDENVAVKDFKENMHKYSEDSSFVKELMDKYDDLHNNPNKEAEILKYRTKIFLVRDKLKQLIEEYESTENREILTTAVQLQKDEYIPAVEILSRLISEHIEINAAISANSPTIYYLFKNDVALIKNNLLIGEPPRVVHFIRSARGVVL</sequence>
<reference evidence="3" key="1">
    <citation type="journal article" date="2020" name="Nature">
        <title>Giant virus diversity and host interactions through global metagenomics.</title>
        <authorList>
            <person name="Schulz F."/>
            <person name="Roux S."/>
            <person name="Paez-Espino D."/>
            <person name="Jungbluth S."/>
            <person name="Walsh D.A."/>
            <person name="Denef V.J."/>
            <person name="McMahon K.D."/>
            <person name="Konstantinidis K.T."/>
            <person name="Eloe-Fadrosh E.A."/>
            <person name="Kyrpides N.C."/>
            <person name="Woyke T."/>
        </authorList>
    </citation>
    <scope>NUCLEOTIDE SEQUENCE</scope>
    <source>
        <strain evidence="3">GVMAG-M-3300023174-49</strain>
    </source>
</reference>
<dbReference type="GO" id="GO:0035591">
    <property type="term" value="F:signaling adaptor activity"/>
    <property type="evidence" value="ECO:0007669"/>
    <property type="project" value="TreeGrafter"/>
</dbReference>
<evidence type="ECO:0008006" key="4">
    <source>
        <dbReference type="Google" id="ProtNLM"/>
    </source>
</evidence>
<dbReference type="PANTHER" id="PTHR47566:SF1">
    <property type="entry name" value="PROTEIN NUD1"/>
    <property type="match status" value="1"/>
</dbReference>
<dbReference type="InterPro" id="IPR052574">
    <property type="entry name" value="CDIRP"/>
</dbReference>
<keyword evidence="2" id="KW-0677">Repeat</keyword>
<dbReference type="EMBL" id="MN739660">
    <property type="protein sequence ID" value="QHT18912.1"/>
    <property type="molecule type" value="Genomic_DNA"/>
</dbReference>
<dbReference type="SUPFAM" id="SSF52058">
    <property type="entry name" value="L domain-like"/>
    <property type="match status" value="1"/>
</dbReference>
<dbReference type="AlphaFoldDB" id="A0A6C0DRB9"/>
<evidence type="ECO:0000256" key="2">
    <source>
        <dbReference type="ARBA" id="ARBA00022737"/>
    </source>
</evidence>
<accession>A0A6C0DRB9</accession>
<dbReference type="InterPro" id="IPR032675">
    <property type="entry name" value="LRR_dom_sf"/>
</dbReference>
<organism evidence="3">
    <name type="scientific">viral metagenome</name>
    <dbReference type="NCBI Taxonomy" id="1070528"/>
    <lineage>
        <taxon>unclassified sequences</taxon>
        <taxon>metagenomes</taxon>
        <taxon>organismal metagenomes</taxon>
    </lineage>
</organism>
<protein>
    <recommendedName>
        <fullName evidence="4">Leucine-rich repeat domain-containing protein</fullName>
    </recommendedName>
</protein>
<evidence type="ECO:0000256" key="1">
    <source>
        <dbReference type="ARBA" id="ARBA00022614"/>
    </source>
</evidence>
<name>A0A6C0DRB9_9ZZZZ</name>
<dbReference type="Gene3D" id="3.80.10.10">
    <property type="entry name" value="Ribonuclease Inhibitor"/>
    <property type="match status" value="1"/>
</dbReference>
<evidence type="ECO:0000313" key="3">
    <source>
        <dbReference type="EMBL" id="QHT18912.1"/>
    </source>
</evidence>
<proteinExistence type="predicted"/>
<dbReference type="PANTHER" id="PTHR47566">
    <property type="match status" value="1"/>
</dbReference>